<dbReference type="SUPFAM" id="SSF57586">
    <property type="entry name" value="TNF receptor-like"/>
    <property type="match status" value="2"/>
</dbReference>
<dbReference type="OMA" id="ECECNEN"/>
<evidence type="ECO:0000256" key="2">
    <source>
        <dbReference type="ARBA" id="ARBA00022525"/>
    </source>
</evidence>
<accession>V3ZJK4</accession>
<dbReference type="PROSITE" id="PS50050">
    <property type="entry name" value="TNFR_NGFR_2"/>
    <property type="match status" value="1"/>
</dbReference>
<dbReference type="OrthoDB" id="6072064at2759"/>
<evidence type="ECO:0000259" key="9">
    <source>
        <dbReference type="PROSITE" id="PS50050"/>
    </source>
</evidence>
<evidence type="ECO:0000256" key="4">
    <source>
        <dbReference type="ARBA" id="ARBA00022729"/>
    </source>
</evidence>
<organism evidence="10 11">
    <name type="scientific">Lottia gigantea</name>
    <name type="common">Giant owl limpet</name>
    <dbReference type="NCBI Taxonomy" id="225164"/>
    <lineage>
        <taxon>Eukaryota</taxon>
        <taxon>Metazoa</taxon>
        <taxon>Spiralia</taxon>
        <taxon>Lophotrochozoa</taxon>
        <taxon>Mollusca</taxon>
        <taxon>Gastropoda</taxon>
        <taxon>Patellogastropoda</taxon>
        <taxon>Lottioidea</taxon>
        <taxon>Lottiidae</taxon>
        <taxon>Lottia</taxon>
    </lineage>
</organism>
<keyword evidence="2" id="KW-0964">Secreted</keyword>
<evidence type="ECO:0000256" key="5">
    <source>
        <dbReference type="ARBA" id="ARBA00022737"/>
    </source>
</evidence>
<dbReference type="SMART" id="SM00208">
    <property type="entry name" value="TNFR"/>
    <property type="match status" value="1"/>
</dbReference>
<comment type="subcellular location">
    <subcellularLocation>
        <location evidence="1">Secreted</location>
    </subcellularLocation>
</comment>
<dbReference type="Pfam" id="PF00020">
    <property type="entry name" value="TNFR_c6"/>
    <property type="match status" value="1"/>
</dbReference>
<feature type="non-terminal residue" evidence="10">
    <location>
        <position position="1"/>
    </location>
</feature>
<keyword evidence="3" id="KW-0053">Apoptosis</keyword>
<dbReference type="RefSeq" id="XP_009065014.1">
    <property type="nucleotide sequence ID" value="XM_009066766.1"/>
</dbReference>
<proteinExistence type="predicted"/>
<dbReference type="KEGG" id="lgi:LOTGIDRAFT_132314"/>
<dbReference type="PROSITE" id="PS00652">
    <property type="entry name" value="TNFR_NGFR_1"/>
    <property type="match status" value="1"/>
</dbReference>
<evidence type="ECO:0000256" key="7">
    <source>
        <dbReference type="ARBA" id="ARBA00023180"/>
    </source>
</evidence>
<feature type="disulfide bond" evidence="8">
    <location>
        <begin position="52"/>
        <end position="70"/>
    </location>
</feature>
<keyword evidence="5" id="KW-0677">Repeat</keyword>
<dbReference type="CTD" id="20233301"/>
<evidence type="ECO:0000256" key="8">
    <source>
        <dbReference type="PROSITE-ProRule" id="PRU00206"/>
    </source>
</evidence>
<evidence type="ECO:0000256" key="3">
    <source>
        <dbReference type="ARBA" id="ARBA00022703"/>
    </source>
</evidence>
<dbReference type="GeneID" id="20233301"/>
<name>V3ZJK4_LOTGI</name>
<feature type="domain" description="TNFR-Cys" evidence="9">
    <location>
        <begin position="30"/>
        <end position="70"/>
    </location>
</feature>
<sequence length="105" mass="11460">SNGLLCQLCPVGKFLIKPCEKDGGESMCSICPRGTFTSSANNATECGECTICRIAQYQKSPCTGTRDRVCECPPGLFWVRYRGHDGICLHHTKCKEGEVVDVEGK</sequence>
<evidence type="ECO:0000256" key="1">
    <source>
        <dbReference type="ARBA" id="ARBA00004613"/>
    </source>
</evidence>
<dbReference type="AlphaFoldDB" id="V3ZJK4"/>
<dbReference type="GO" id="GO:0005576">
    <property type="term" value="C:extracellular region"/>
    <property type="evidence" value="ECO:0007669"/>
    <property type="project" value="UniProtKB-SubCell"/>
</dbReference>
<protein>
    <recommendedName>
        <fullName evidence="9">TNFR-Cys domain-containing protein</fullName>
    </recommendedName>
</protein>
<dbReference type="Gene3D" id="2.10.50.10">
    <property type="entry name" value="Tumor Necrosis Factor Receptor, subunit A, domain 2"/>
    <property type="match status" value="2"/>
</dbReference>
<evidence type="ECO:0000313" key="10">
    <source>
        <dbReference type="EMBL" id="ESO84412.1"/>
    </source>
</evidence>
<keyword evidence="7" id="KW-0325">Glycoprotein</keyword>
<evidence type="ECO:0000256" key="6">
    <source>
        <dbReference type="ARBA" id="ARBA00023157"/>
    </source>
</evidence>
<keyword evidence="6 8" id="KW-1015">Disulfide bond</keyword>
<dbReference type="EMBL" id="KB203534">
    <property type="protein sequence ID" value="ESO84412.1"/>
    <property type="molecule type" value="Genomic_DNA"/>
</dbReference>
<keyword evidence="11" id="KW-1185">Reference proteome</keyword>
<feature type="repeat" description="TNFR-Cys" evidence="8">
    <location>
        <begin position="30"/>
        <end position="70"/>
    </location>
</feature>
<gene>
    <name evidence="10" type="ORF">LOTGIDRAFT_132314</name>
</gene>
<reference evidence="10 11" key="1">
    <citation type="journal article" date="2013" name="Nature">
        <title>Insights into bilaterian evolution from three spiralian genomes.</title>
        <authorList>
            <person name="Simakov O."/>
            <person name="Marletaz F."/>
            <person name="Cho S.J."/>
            <person name="Edsinger-Gonzales E."/>
            <person name="Havlak P."/>
            <person name="Hellsten U."/>
            <person name="Kuo D.H."/>
            <person name="Larsson T."/>
            <person name="Lv J."/>
            <person name="Arendt D."/>
            <person name="Savage R."/>
            <person name="Osoegawa K."/>
            <person name="de Jong P."/>
            <person name="Grimwood J."/>
            <person name="Chapman J.A."/>
            <person name="Shapiro H."/>
            <person name="Aerts A."/>
            <person name="Otillar R.P."/>
            <person name="Terry A.Y."/>
            <person name="Boore J.L."/>
            <person name="Grigoriev I.V."/>
            <person name="Lindberg D.R."/>
            <person name="Seaver E.C."/>
            <person name="Weisblat D.A."/>
            <person name="Putnam N.H."/>
            <person name="Rokhsar D.S."/>
        </authorList>
    </citation>
    <scope>NUCLEOTIDE SEQUENCE [LARGE SCALE GENOMIC DNA]</scope>
</reference>
<dbReference type="Proteomes" id="UP000030746">
    <property type="component" value="Unassembled WGS sequence"/>
</dbReference>
<keyword evidence="4" id="KW-0732">Signal</keyword>
<dbReference type="InterPro" id="IPR001368">
    <property type="entry name" value="TNFR/NGFR_Cys_rich_reg"/>
</dbReference>
<dbReference type="PANTHER" id="PTHR23097">
    <property type="entry name" value="TUMOR NECROSIS FACTOR RECEPTOR SUPERFAMILY MEMBER"/>
    <property type="match status" value="1"/>
</dbReference>
<dbReference type="InterPro" id="IPR052459">
    <property type="entry name" value="TNFRSF_decoy_receptor"/>
</dbReference>
<dbReference type="GO" id="GO:0006915">
    <property type="term" value="P:apoptotic process"/>
    <property type="evidence" value="ECO:0007669"/>
    <property type="project" value="UniProtKB-KW"/>
</dbReference>
<evidence type="ECO:0000313" key="11">
    <source>
        <dbReference type="Proteomes" id="UP000030746"/>
    </source>
</evidence>
<dbReference type="HOGENOM" id="CLU_156806_0_0_1"/>
<dbReference type="PANTHER" id="PTHR23097:SF181">
    <property type="entry name" value="CASPASE-8-LIKE"/>
    <property type="match status" value="1"/>
</dbReference>
<feature type="disulfide bond" evidence="8">
    <location>
        <begin position="49"/>
        <end position="62"/>
    </location>
</feature>
<feature type="disulfide bond" evidence="8">
    <location>
        <begin position="31"/>
        <end position="46"/>
    </location>
</feature>